<comment type="caution">
    <text evidence="1">The sequence shown here is derived from an EMBL/GenBank/DDBJ whole genome shotgun (WGS) entry which is preliminary data.</text>
</comment>
<reference evidence="1 2" key="1">
    <citation type="submission" date="2018-06" db="EMBL/GenBank/DDBJ databases">
        <title>Genomic Encyclopedia of Archaeal and Bacterial Type Strains, Phase II (KMG-II): from individual species to whole genera.</title>
        <authorList>
            <person name="Goeker M."/>
        </authorList>
    </citation>
    <scope>NUCLEOTIDE SEQUENCE [LARGE SCALE GENOMIC DNA]</scope>
    <source>
        <strain evidence="1 2">DSM 22686</strain>
    </source>
</reference>
<proteinExistence type="predicted"/>
<evidence type="ECO:0000313" key="2">
    <source>
        <dbReference type="Proteomes" id="UP000249115"/>
    </source>
</evidence>
<evidence type="ECO:0000313" key="1">
    <source>
        <dbReference type="EMBL" id="PZX58274.1"/>
    </source>
</evidence>
<name>A0A2W7RCX4_9BACT</name>
<dbReference type="EMBL" id="QKZU01000005">
    <property type="protein sequence ID" value="PZX58274.1"/>
    <property type="molecule type" value="Genomic_DNA"/>
</dbReference>
<dbReference type="AlphaFoldDB" id="A0A2W7RCX4"/>
<accession>A0A2W7RCX4</accession>
<gene>
    <name evidence="1" type="ORF">LV84_01478</name>
</gene>
<organism evidence="1 2">
    <name type="scientific">Algoriphagus ratkowskyi</name>
    <dbReference type="NCBI Taxonomy" id="57028"/>
    <lineage>
        <taxon>Bacteria</taxon>
        <taxon>Pseudomonadati</taxon>
        <taxon>Bacteroidota</taxon>
        <taxon>Cytophagia</taxon>
        <taxon>Cytophagales</taxon>
        <taxon>Cyclobacteriaceae</taxon>
        <taxon>Algoriphagus</taxon>
    </lineage>
</organism>
<sequence>MVDHTSEFMKYYSLLSIILLSNISVALAQGTLPHTFFNGKSVVFVSIDPSARPVMTWIEVADSVHNALVKAGADPVAYFELEKVALSEAVQADYAKSFQQRIVKNIILVTRQKNQMSIHVGPFSGNDQIIPSTALFGVTGENIGAVTSQFGQIGENQPTQNLLVLDVPEFLKISSSETSSSQKFLTTNPLNLNVFKLGITIEGSSGETGLLSYFRYDMYGKSPEAILSEQAAQKAGIEQVLKQEYPHEIAWLTEAKSEQVLIRDRVQFLLVKVEGREADLMKSMGLEPKLDPSSSQIVVKYYIKLLVRDELYIGPEWDADPDWKVALNNFLQNLKK</sequence>
<protein>
    <submittedName>
        <fullName evidence="1">Uncharacterized protein</fullName>
    </submittedName>
</protein>
<dbReference type="Proteomes" id="UP000249115">
    <property type="component" value="Unassembled WGS sequence"/>
</dbReference>